<dbReference type="AlphaFoldDB" id="A0A246JHL2"/>
<keyword evidence="1" id="KW-0732">Signal</keyword>
<comment type="caution">
    <text evidence="2">The sequence shown here is derived from an EMBL/GenBank/DDBJ whole genome shotgun (WGS) entry which is preliminary data.</text>
</comment>
<evidence type="ECO:0000256" key="1">
    <source>
        <dbReference type="SAM" id="SignalP"/>
    </source>
</evidence>
<organism evidence="2 3">
    <name type="scientific">Roseateles aquatilis</name>
    <dbReference type="NCBI Taxonomy" id="431061"/>
    <lineage>
        <taxon>Bacteria</taxon>
        <taxon>Pseudomonadati</taxon>
        <taxon>Pseudomonadota</taxon>
        <taxon>Betaproteobacteria</taxon>
        <taxon>Burkholderiales</taxon>
        <taxon>Sphaerotilaceae</taxon>
        <taxon>Roseateles</taxon>
    </lineage>
</organism>
<reference evidence="2 3" key="1">
    <citation type="journal article" date="2008" name="Int. J. Syst. Evol. Microbiol.">
        <title>Description of Roseateles aquatilis sp. nov. and Roseateles terrae sp. nov., in the class Betaproteobacteria, and emended description of the genus Roseateles.</title>
        <authorList>
            <person name="Gomila M."/>
            <person name="Bowien B."/>
            <person name="Falsen E."/>
            <person name="Moore E.R."/>
            <person name="Lalucat J."/>
        </authorList>
    </citation>
    <scope>NUCLEOTIDE SEQUENCE [LARGE SCALE GENOMIC DNA]</scope>
    <source>
        <strain evidence="2 3">CCUG 48205</strain>
    </source>
</reference>
<keyword evidence="3" id="KW-1185">Reference proteome</keyword>
<accession>A0A246JHL2</accession>
<evidence type="ECO:0000313" key="3">
    <source>
        <dbReference type="Proteomes" id="UP000197468"/>
    </source>
</evidence>
<sequence length="170" mass="18829">MILTLSLFAALTLAMSPAVAADPPPQAEVRLQAWLVQTVVEQARVQERLQPLKDVRPGDVVEYEARYINTTARPVSNVQLTLPVPAGGLELTSLDTLPSRARWASLDGRRFDPIPLKREVRRADGHVAVEPVPLSEYRYLRWQLGDLPAGAERTVRARMQLPPLVGVGRP</sequence>
<dbReference type="EMBL" id="NIOF01000002">
    <property type="protein sequence ID" value="OWQ92127.1"/>
    <property type="molecule type" value="Genomic_DNA"/>
</dbReference>
<gene>
    <name evidence="2" type="ORF">CDN99_07175</name>
</gene>
<dbReference type="Proteomes" id="UP000197468">
    <property type="component" value="Unassembled WGS sequence"/>
</dbReference>
<feature type="chain" id="PRO_5012648040" description="DUF11 domain-containing protein" evidence="1">
    <location>
        <begin position="21"/>
        <end position="170"/>
    </location>
</feature>
<evidence type="ECO:0008006" key="4">
    <source>
        <dbReference type="Google" id="ProtNLM"/>
    </source>
</evidence>
<name>A0A246JHL2_9BURK</name>
<evidence type="ECO:0000313" key="2">
    <source>
        <dbReference type="EMBL" id="OWQ92127.1"/>
    </source>
</evidence>
<protein>
    <recommendedName>
        <fullName evidence="4">DUF11 domain-containing protein</fullName>
    </recommendedName>
</protein>
<feature type="signal peptide" evidence="1">
    <location>
        <begin position="1"/>
        <end position="20"/>
    </location>
</feature>
<proteinExistence type="predicted"/>